<protein>
    <submittedName>
        <fullName evidence="1">DNA binding protein</fullName>
    </submittedName>
</protein>
<evidence type="ECO:0000313" key="2">
    <source>
        <dbReference type="Proteomes" id="UP000058660"/>
    </source>
</evidence>
<dbReference type="EMBL" id="CP010822">
    <property type="protein sequence ID" value="ALJ90055.1"/>
    <property type="molecule type" value="Genomic_DNA"/>
</dbReference>
<organism evidence="1 2">
    <name type="scientific">Thermus aquaticus (strain ATCC BAA-2747 / Y51MC23)</name>
    <dbReference type="NCBI Taxonomy" id="498848"/>
    <lineage>
        <taxon>Bacteria</taxon>
        <taxon>Thermotogati</taxon>
        <taxon>Deinococcota</taxon>
        <taxon>Deinococci</taxon>
        <taxon>Thermales</taxon>
        <taxon>Thermaceae</taxon>
        <taxon>Thermus</taxon>
    </lineage>
</organism>
<evidence type="ECO:0000313" key="1">
    <source>
        <dbReference type="EMBL" id="ALJ90055.1"/>
    </source>
</evidence>
<dbReference type="Gene3D" id="1.10.150.20">
    <property type="entry name" value="5' to 3' exonuclease, C-terminal subdomain"/>
    <property type="match status" value="1"/>
</dbReference>
<dbReference type="InterPro" id="IPR010995">
    <property type="entry name" value="DNA_repair_Rad51/TF_NusA_a-hlx"/>
</dbReference>
<dbReference type="Pfam" id="PF14520">
    <property type="entry name" value="HHH_5"/>
    <property type="match status" value="1"/>
</dbReference>
<keyword evidence="2" id="KW-1185">Reference proteome</keyword>
<dbReference type="SUPFAM" id="SSF47794">
    <property type="entry name" value="Rad51 N-terminal domain-like"/>
    <property type="match status" value="1"/>
</dbReference>
<sequence>MGRRRSYIGVLAGRVGETQNQQPAAPAPATPLPPGFPGASALLAAGYTTLESLRGLSEADLIAIRGIGPRLAKQILQALEAE</sequence>
<dbReference type="Proteomes" id="UP000058660">
    <property type="component" value="Chromosome"/>
</dbReference>
<proteinExistence type="predicted"/>
<accession>A0ABN4IEY3</accession>
<name>A0ABN4IEY3_THEA5</name>
<reference evidence="2" key="1">
    <citation type="journal article" date="2015" name="PLoS ONE">
        <title>Complete Genome Sequence of Thermus aquaticus Y51MC23.</title>
        <authorList>
            <person name="Brumm P.J."/>
            <person name="Monsma S."/>
            <person name="Keough B."/>
            <person name="Jasinovica S."/>
            <person name="Ferguson E."/>
            <person name="Schoenfeld T."/>
            <person name="Lodes M."/>
            <person name="Mead D.A."/>
        </authorList>
    </citation>
    <scope>NUCLEOTIDE SEQUENCE [LARGE SCALE GENOMIC DNA]</scope>
    <source>
        <strain evidence="2">BAA-2747 / Y51MC23</strain>
    </source>
</reference>
<gene>
    <name evidence="1" type="ORF">TO73_0190</name>
</gene>
<dbReference type="RefSeq" id="WP_003047193.1">
    <property type="nucleotide sequence ID" value="NZ_CP010822.1"/>
</dbReference>